<dbReference type="EMBL" id="MLJW01000045">
    <property type="protein sequence ID" value="OIR06154.1"/>
    <property type="molecule type" value="Genomic_DNA"/>
</dbReference>
<evidence type="ECO:0000256" key="3">
    <source>
        <dbReference type="ARBA" id="ARBA00011738"/>
    </source>
</evidence>
<dbReference type="InterPro" id="IPR026022">
    <property type="entry name" value="PhoU_dom"/>
</dbReference>
<dbReference type="PANTHER" id="PTHR42930">
    <property type="entry name" value="PHOSPHATE-SPECIFIC TRANSPORT SYSTEM ACCESSORY PROTEIN PHOU"/>
    <property type="match status" value="1"/>
</dbReference>
<evidence type="ECO:0000256" key="2">
    <source>
        <dbReference type="ARBA" id="ARBA00008107"/>
    </source>
</evidence>
<comment type="subcellular location">
    <subcellularLocation>
        <location evidence="1">Cytoplasm</location>
    </subcellularLocation>
</comment>
<evidence type="ECO:0000313" key="8">
    <source>
        <dbReference type="EMBL" id="OIR06154.1"/>
    </source>
</evidence>
<dbReference type="PANTHER" id="PTHR42930:SF3">
    <property type="entry name" value="PHOSPHATE-SPECIFIC TRANSPORT SYSTEM ACCESSORY PROTEIN PHOU"/>
    <property type="match status" value="1"/>
</dbReference>
<dbReference type="AlphaFoldDB" id="A0A1J5SD46"/>
<dbReference type="NCBIfam" id="TIGR02135">
    <property type="entry name" value="phoU_full"/>
    <property type="match status" value="1"/>
</dbReference>
<evidence type="ECO:0000256" key="1">
    <source>
        <dbReference type="ARBA" id="ARBA00004496"/>
    </source>
</evidence>
<reference evidence="8" key="1">
    <citation type="submission" date="2016-10" db="EMBL/GenBank/DDBJ databases">
        <title>Sequence of Gallionella enrichment culture.</title>
        <authorList>
            <person name="Poehlein A."/>
            <person name="Muehling M."/>
            <person name="Daniel R."/>
        </authorList>
    </citation>
    <scope>NUCLEOTIDE SEQUENCE</scope>
</reference>
<dbReference type="GO" id="GO:0045936">
    <property type="term" value="P:negative regulation of phosphate metabolic process"/>
    <property type="evidence" value="ECO:0007669"/>
    <property type="project" value="InterPro"/>
</dbReference>
<feature type="domain" description="PhoU" evidence="7">
    <location>
        <begin position="20"/>
        <end position="107"/>
    </location>
</feature>
<dbReference type="FunFam" id="1.20.58.220:FF:000004">
    <property type="entry name" value="Phosphate-specific transport system accessory protein PhoU"/>
    <property type="match status" value="1"/>
</dbReference>
<evidence type="ECO:0000259" key="7">
    <source>
        <dbReference type="Pfam" id="PF01895"/>
    </source>
</evidence>
<dbReference type="Gene3D" id="1.20.58.220">
    <property type="entry name" value="Phosphate transport system protein phou homolog 2, domain 2"/>
    <property type="match status" value="1"/>
</dbReference>
<dbReference type="SUPFAM" id="SSF109755">
    <property type="entry name" value="PhoU-like"/>
    <property type="match status" value="1"/>
</dbReference>
<sequence length="231" mass="25393">MEPHIVKSFDEALNTLHAQVSRMGVLAEHQLGLAVQALVDRNDELAGQIVQSDAEIDDLEAAANDQVIRVLALRAPVADDLRVVITALKIASTLERIADYAANIAKRSIVLTAMPAVPTVRPLQRLGKLVQGLLADALTAYHEENAELALQVWTRDKEVDEQYSGLFRELLTYMMEDSRNITPCSHLLFVAKNIERIGDHATNIAEMAHFLASGSPIEGTRPKNDTTITHT</sequence>
<dbReference type="InterPro" id="IPR038078">
    <property type="entry name" value="PhoU-like_sf"/>
</dbReference>
<feature type="domain" description="PhoU" evidence="7">
    <location>
        <begin position="123"/>
        <end position="207"/>
    </location>
</feature>
<keyword evidence="6" id="KW-0592">Phosphate transport</keyword>
<gene>
    <name evidence="8" type="primary">phoU_5</name>
    <name evidence="8" type="ORF">GALL_116260</name>
</gene>
<evidence type="ECO:0000256" key="5">
    <source>
        <dbReference type="ARBA" id="ARBA00022490"/>
    </source>
</evidence>
<dbReference type="GO" id="GO:0005737">
    <property type="term" value="C:cytoplasm"/>
    <property type="evidence" value="ECO:0007669"/>
    <property type="project" value="UniProtKB-SubCell"/>
</dbReference>
<protein>
    <submittedName>
        <fullName evidence="8">Phosphate-specific transport system accessory protein PhoU</fullName>
    </submittedName>
</protein>
<dbReference type="PIRSF" id="PIRSF003107">
    <property type="entry name" value="PhoU"/>
    <property type="match status" value="1"/>
</dbReference>
<evidence type="ECO:0000256" key="4">
    <source>
        <dbReference type="ARBA" id="ARBA00022448"/>
    </source>
</evidence>
<dbReference type="InterPro" id="IPR028366">
    <property type="entry name" value="PhoU"/>
</dbReference>
<dbReference type="Pfam" id="PF01895">
    <property type="entry name" value="PhoU"/>
    <property type="match status" value="2"/>
</dbReference>
<name>A0A1J5SD46_9ZZZZ</name>
<dbReference type="GO" id="GO:0006817">
    <property type="term" value="P:phosphate ion transport"/>
    <property type="evidence" value="ECO:0007669"/>
    <property type="project" value="UniProtKB-KW"/>
</dbReference>
<organism evidence="8">
    <name type="scientific">mine drainage metagenome</name>
    <dbReference type="NCBI Taxonomy" id="410659"/>
    <lineage>
        <taxon>unclassified sequences</taxon>
        <taxon>metagenomes</taxon>
        <taxon>ecological metagenomes</taxon>
    </lineage>
</organism>
<comment type="subunit">
    <text evidence="3">Homodimer.</text>
</comment>
<evidence type="ECO:0000256" key="6">
    <source>
        <dbReference type="ARBA" id="ARBA00022592"/>
    </source>
</evidence>
<comment type="similarity">
    <text evidence="2">Belongs to the PhoU family.</text>
</comment>
<keyword evidence="5" id="KW-0963">Cytoplasm</keyword>
<dbReference type="GO" id="GO:0030643">
    <property type="term" value="P:intracellular phosphate ion homeostasis"/>
    <property type="evidence" value="ECO:0007669"/>
    <property type="project" value="InterPro"/>
</dbReference>
<comment type="caution">
    <text evidence="8">The sequence shown here is derived from an EMBL/GenBank/DDBJ whole genome shotgun (WGS) entry which is preliminary data.</text>
</comment>
<accession>A0A1J5SD46</accession>
<keyword evidence="4" id="KW-0813">Transport</keyword>
<proteinExistence type="inferred from homology"/>